<keyword evidence="4" id="KW-0963">Cytoplasm</keyword>
<evidence type="ECO:0000256" key="6">
    <source>
        <dbReference type="SAM" id="MobiDB-lite"/>
    </source>
</evidence>
<evidence type="ECO:0000256" key="3">
    <source>
        <dbReference type="ARBA" id="ARBA00009488"/>
    </source>
</evidence>
<dbReference type="EMBL" id="MUZQ01000236">
    <property type="protein sequence ID" value="OWK54528.1"/>
    <property type="molecule type" value="Genomic_DNA"/>
</dbReference>
<proteinExistence type="inferred from homology"/>
<comment type="caution">
    <text evidence="8">The sequence shown here is derived from an EMBL/GenBank/DDBJ whole genome shotgun (WGS) entry which is preliminary data.</text>
</comment>
<gene>
    <name evidence="8" type="primary">KCTD14</name>
    <name evidence="8" type="ORF">RLOC_00000846</name>
</gene>
<protein>
    <submittedName>
        <fullName evidence="8">BTB/POZ domain-containing protein KCTD14</fullName>
    </submittedName>
</protein>
<dbReference type="InterPro" id="IPR011333">
    <property type="entry name" value="SKP1/BTB/POZ_sf"/>
</dbReference>
<dbReference type="InterPro" id="IPR000210">
    <property type="entry name" value="BTB/POZ_dom"/>
</dbReference>
<evidence type="ECO:0000259" key="7">
    <source>
        <dbReference type="SMART" id="SM00225"/>
    </source>
</evidence>
<comment type="similarity">
    <text evidence="3">Belongs to the SPOT14 family.</text>
</comment>
<dbReference type="InterPro" id="IPR053719">
    <property type="entry name" value="Lipogen_MT_Stabilize_sf"/>
</dbReference>
<keyword evidence="5" id="KW-0539">Nucleus</keyword>
<evidence type="ECO:0000313" key="8">
    <source>
        <dbReference type="EMBL" id="OWK54528.1"/>
    </source>
</evidence>
<dbReference type="InterPro" id="IPR057890">
    <property type="entry name" value="KCTD7/14_C"/>
</dbReference>
<dbReference type="PANTHER" id="PTHR14499">
    <property type="entry name" value="POTASSIUM CHANNEL TETRAMERIZATION DOMAIN-CONTAINING"/>
    <property type="match status" value="1"/>
</dbReference>
<dbReference type="Gene3D" id="3.30.710.10">
    <property type="entry name" value="Potassium Channel Kv1.1, Chain A"/>
    <property type="match status" value="1"/>
</dbReference>
<feature type="region of interest" description="Disordered" evidence="6">
    <location>
        <begin position="62"/>
        <end position="83"/>
    </location>
</feature>
<evidence type="ECO:0000256" key="1">
    <source>
        <dbReference type="ARBA" id="ARBA00004123"/>
    </source>
</evidence>
<dbReference type="Gene3D" id="6.10.140.1610">
    <property type="match status" value="1"/>
</dbReference>
<dbReference type="STRING" id="299123.ENSLSDP00000003360"/>
<dbReference type="GO" id="GO:0051260">
    <property type="term" value="P:protein homooligomerization"/>
    <property type="evidence" value="ECO:0007669"/>
    <property type="project" value="InterPro"/>
</dbReference>
<evidence type="ECO:0000256" key="2">
    <source>
        <dbReference type="ARBA" id="ARBA00004496"/>
    </source>
</evidence>
<feature type="domain" description="BTB" evidence="7">
    <location>
        <begin position="171"/>
        <end position="268"/>
    </location>
</feature>
<dbReference type="CDD" id="cd18371">
    <property type="entry name" value="BTB_POZ_KCTD14"/>
    <property type="match status" value="1"/>
</dbReference>
<sequence length="391" mass="44616">MEQYFSATQKMEREVMFPSLLRGVFPQQEGAAPAAESHMDLYERYQLLKAIKPMVEKGLASVADQSPRGADTDTATASDEGADSNLEERLSHHVNGLQQVLTDLTKNTKALTRRLSLPSPCTCSKSQGSAWDKVEPPWQRLGWEWGKATQQRKSKQKRFGEQLEAILRLSPIVELNVGGEMYTTTLSTLKKHPGSKLAEMFTGQPKLRTDSEGRFFIDRPGTYFKYILEYLRSNQVPTQCIQDVYKEALFYDIEPLIKQLEDSPQIFGELVARRQFLARVPNYSENIELMIRIARAEAVASRQSSVIVCVVRTEEDAARCQDVLNSLDMDKKSVVKFGPWKAVPSISDLLDCIQMDVEAKGYKISFQPHVAEKGFRFKSHDFFYKFLFTWW</sequence>
<dbReference type="Pfam" id="PF07084">
    <property type="entry name" value="Spot_14"/>
    <property type="match status" value="1"/>
</dbReference>
<dbReference type="AlphaFoldDB" id="A0A218ULP3"/>
<reference evidence="8 9" key="1">
    <citation type="submission" date="2017-05" db="EMBL/GenBank/DDBJ databases">
        <title>Genome of assembly of the Bengalese finch, Lonchura striata domestica.</title>
        <authorList>
            <person name="Colquitt B.M."/>
            <person name="Brainard M.S."/>
        </authorList>
    </citation>
    <scope>NUCLEOTIDE SEQUENCE [LARGE SCALE GENOMIC DNA]</scope>
    <source>
        <strain evidence="8">White83orange57</strain>
    </source>
</reference>
<evidence type="ECO:0000256" key="4">
    <source>
        <dbReference type="ARBA" id="ARBA00022490"/>
    </source>
</evidence>
<dbReference type="Pfam" id="PF02214">
    <property type="entry name" value="BTB_2"/>
    <property type="match status" value="1"/>
</dbReference>
<comment type="subcellular location">
    <subcellularLocation>
        <location evidence="2">Cytoplasm</location>
    </subcellularLocation>
    <subcellularLocation>
        <location evidence="1">Nucleus</location>
    </subcellularLocation>
</comment>
<dbReference type="SUPFAM" id="SSF54695">
    <property type="entry name" value="POZ domain"/>
    <property type="match status" value="1"/>
</dbReference>
<accession>A0A218ULP3</accession>
<evidence type="ECO:0000313" key="9">
    <source>
        <dbReference type="Proteomes" id="UP000197619"/>
    </source>
</evidence>
<dbReference type="InterPro" id="IPR003131">
    <property type="entry name" value="T1-type_BTB"/>
</dbReference>
<dbReference type="Pfam" id="PF25611">
    <property type="entry name" value="KCTD_C"/>
    <property type="match status" value="1"/>
</dbReference>
<dbReference type="GO" id="GO:0005634">
    <property type="term" value="C:nucleus"/>
    <property type="evidence" value="ECO:0007669"/>
    <property type="project" value="UniProtKB-SubCell"/>
</dbReference>
<name>A0A218ULP3_9PASE</name>
<dbReference type="GO" id="GO:0005737">
    <property type="term" value="C:cytoplasm"/>
    <property type="evidence" value="ECO:0007669"/>
    <property type="project" value="UniProtKB-SubCell"/>
</dbReference>
<evidence type="ECO:0000256" key="5">
    <source>
        <dbReference type="ARBA" id="ARBA00023242"/>
    </source>
</evidence>
<dbReference type="Proteomes" id="UP000197619">
    <property type="component" value="Unassembled WGS sequence"/>
</dbReference>
<dbReference type="SMART" id="SM00225">
    <property type="entry name" value="BTB"/>
    <property type="match status" value="1"/>
</dbReference>
<dbReference type="InterPro" id="IPR009786">
    <property type="entry name" value="Spot_14"/>
</dbReference>
<dbReference type="PANTHER" id="PTHR14499:SF3">
    <property type="entry name" value="BTB_POZ DOMAIN-CONTAINING PROTEIN KCTD14"/>
    <property type="match status" value="1"/>
</dbReference>
<keyword evidence="9" id="KW-1185">Reference proteome</keyword>
<organism evidence="8 9">
    <name type="scientific">Lonchura striata</name>
    <name type="common">white-rumped munia</name>
    <dbReference type="NCBI Taxonomy" id="40157"/>
    <lineage>
        <taxon>Eukaryota</taxon>
        <taxon>Metazoa</taxon>
        <taxon>Chordata</taxon>
        <taxon>Craniata</taxon>
        <taxon>Vertebrata</taxon>
        <taxon>Euteleostomi</taxon>
        <taxon>Archelosauria</taxon>
        <taxon>Archosauria</taxon>
        <taxon>Dinosauria</taxon>
        <taxon>Saurischia</taxon>
        <taxon>Theropoda</taxon>
        <taxon>Coelurosauria</taxon>
        <taxon>Aves</taxon>
        <taxon>Neognathae</taxon>
        <taxon>Neoaves</taxon>
        <taxon>Telluraves</taxon>
        <taxon>Australaves</taxon>
        <taxon>Passeriformes</taxon>
        <taxon>Passeroidea</taxon>
        <taxon>Estrildidae</taxon>
        <taxon>Estrildinae</taxon>
        <taxon>Lonchura</taxon>
    </lineage>
</organism>